<proteinExistence type="predicted"/>
<protein>
    <recommendedName>
        <fullName evidence="2">DUF4398 domain-containing protein</fullName>
    </recommendedName>
</protein>
<name>A0A512L419_9PROT</name>
<feature type="chain" id="PRO_5021730394" description="DUF4398 domain-containing protein" evidence="1">
    <location>
        <begin position="21"/>
        <end position="106"/>
    </location>
</feature>
<dbReference type="Pfam" id="PF14346">
    <property type="entry name" value="DUF4398"/>
    <property type="match status" value="1"/>
</dbReference>
<feature type="signal peptide" evidence="1">
    <location>
        <begin position="1"/>
        <end position="20"/>
    </location>
</feature>
<dbReference type="InterPro" id="IPR025511">
    <property type="entry name" value="DUF4398"/>
</dbReference>
<evidence type="ECO:0000313" key="4">
    <source>
        <dbReference type="Proteomes" id="UP000321337"/>
    </source>
</evidence>
<dbReference type="AlphaFoldDB" id="A0A512L419"/>
<evidence type="ECO:0000313" key="3">
    <source>
        <dbReference type="EMBL" id="GEP29218.1"/>
    </source>
</evidence>
<dbReference type="PROSITE" id="PS51257">
    <property type="entry name" value="PROKAR_LIPOPROTEIN"/>
    <property type="match status" value="1"/>
</dbReference>
<feature type="domain" description="DUF4398" evidence="2">
    <location>
        <begin position="25"/>
        <end position="93"/>
    </location>
</feature>
<comment type="caution">
    <text evidence="3">The sequence shown here is derived from an EMBL/GenBank/DDBJ whole genome shotgun (WGS) entry which is preliminary data.</text>
</comment>
<evidence type="ECO:0000256" key="1">
    <source>
        <dbReference type="SAM" id="SignalP"/>
    </source>
</evidence>
<keyword evidence="4" id="KW-1185">Reference proteome</keyword>
<dbReference type="Gene3D" id="1.20.1270.390">
    <property type="match status" value="1"/>
</dbReference>
<dbReference type="Proteomes" id="UP000321337">
    <property type="component" value="Unassembled WGS sequence"/>
</dbReference>
<reference evidence="3 4" key="1">
    <citation type="submission" date="2019-07" db="EMBL/GenBank/DDBJ databases">
        <title>Whole genome shotgun sequence of Thiobacillus plumbophilus NBRC 107929.</title>
        <authorList>
            <person name="Hosoyama A."/>
            <person name="Uohara A."/>
            <person name="Ohji S."/>
            <person name="Ichikawa N."/>
        </authorList>
    </citation>
    <scope>NUCLEOTIDE SEQUENCE [LARGE SCALE GENOMIC DNA]</scope>
    <source>
        <strain evidence="3 4">NBRC 107929</strain>
    </source>
</reference>
<keyword evidence="1" id="KW-0732">Signal</keyword>
<organism evidence="3 4">
    <name type="scientific">Sulfuriferula plumbiphila</name>
    <dbReference type="NCBI Taxonomy" id="171865"/>
    <lineage>
        <taxon>Bacteria</taxon>
        <taxon>Pseudomonadati</taxon>
        <taxon>Pseudomonadota</taxon>
        <taxon>Betaproteobacteria</taxon>
        <taxon>Nitrosomonadales</taxon>
        <taxon>Sulfuricellaceae</taxon>
        <taxon>Sulfuriferula</taxon>
    </lineage>
</organism>
<gene>
    <name evidence="3" type="ORF">TPL01_03560</name>
</gene>
<evidence type="ECO:0000259" key="2">
    <source>
        <dbReference type="Pfam" id="PF14346"/>
    </source>
</evidence>
<sequence length="106" mass="11410">MLRYSNVLAVSVILMLAGCATVPSQEMADARTELRAAEAVGAARYAPAQLAVARRHLADAESRLELGDYAEARRNAERARMDAISARIQAQAQCKEGLRDAAASEH</sequence>
<dbReference type="RefSeq" id="WP_147070154.1">
    <property type="nucleotide sequence ID" value="NZ_AP021884.1"/>
</dbReference>
<accession>A0A512L419</accession>
<dbReference type="EMBL" id="BKAD01000003">
    <property type="protein sequence ID" value="GEP29218.1"/>
    <property type="molecule type" value="Genomic_DNA"/>
</dbReference>